<dbReference type="Gene3D" id="3.10.20.90">
    <property type="entry name" value="Phosphatidylinositol 3-kinase Catalytic Subunit, Chain A, domain 1"/>
    <property type="match status" value="1"/>
</dbReference>
<comment type="caution">
    <text evidence="9">The sequence shown here is derived from an EMBL/GenBank/DDBJ whole genome shotgun (WGS) entry which is preliminary data.</text>
</comment>
<evidence type="ECO:0000256" key="2">
    <source>
        <dbReference type="ARBA" id="ARBA00023230"/>
    </source>
</evidence>
<name>A0A9Q0N5C3_9DIPT</name>
<dbReference type="GO" id="GO:0036503">
    <property type="term" value="P:ERAD pathway"/>
    <property type="evidence" value="ECO:0007669"/>
    <property type="project" value="TreeGrafter"/>
</dbReference>
<dbReference type="Pfam" id="PF23187">
    <property type="entry name" value="UBX7_N"/>
    <property type="match status" value="1"/>
</dbReference>
<organism evidence="9 10">
    <name type="scientific">Pseudolycoriella hygida</name>
    <dbReference type="NCBI Taxonomy" id="35572"/>
    <lineage>
        <taxon>Eukaryota</taxon>
        <taxon>Metazoa</taxon>
        <taxon>Ecdysozoa</taxon>
        <taxon>Arthropoda</taxon>
        <taxon>Hexapoda</taxon>
        <taxon>Insecta</taxon>
        <taxon>Pterygota</taxon>
        <taxon>Neoptera</taxon>
        <taxon>Endopterygota</taxon>
        <taxon>Diptera</taxon>
        <taxon>Nematocera</taxon>
        <taxon>Sciaroidea</taxon>
        <taxon>Sciaridae</taxon>
        <taxon>Pseudolycoriella</taxon>
    </lineage>
</organism>
<evidence type="ECO:0000256" key="4">
    <source>
        <dbReference type="ARBA" id="ARBA00040925"/>
    </source>
</evidence>
<keyword evidence="2" id="KW-0834">Unfolded protein response</keyword>
<feature type="non-terminal residue" evidence="9">
    <location>
        <position position="419"/>
    </location>
</feature>
<evidence type="ECO:0000313" key="10">
    <source>
        <dbReference type="Proteomes" id="UP001151699"/>
    </source>
</evidence>
<feature type="region of interest" description="Disordered" evidence="7">
    <location>
        <begin position="367"/>
        <end position="419"/>
    </location>
</feature>
<evidence type="ECO:0000256" key="3">
    <source>
        <dbReference type="ARBA" id="ARBA00038812"/>
    </source>
</evidence>
<sequence length="419" mass="47281">MNWFAGNIAEAVNVAKTRGAVFVVYVEGTDELSKKLTAIIDEEDVRKCLESSCFVAIKIQSDSEAYVQFAQIYKLVPLPSIFFIGANGQPIDIVTGVITSSRELLDRLKTVASRAQINLPTSTASERLKDQETQRRQSGRDLQAFKERQHELDLLQMKEERQRDKLADKAARKRILDQIAQDRAERAQRLNLTAANPPAEADNANKYVPPKVNADFTRIQFKKPNGESEMHTFNSSDKFEAVRAYVADSVVRGAFGSYILASTFPRREYTAEDDEKSMSELDLTPSAVILILPNEKSLIPIPIAARAVKPLGTVNRYFWVVFTQVMVFFNYIKRLIWRKDNNETGAQKRGSEETISANDMAKRRNLRYPTEDAGPSTSAQSTSGAPYRRHQGSNIHRLHDNKDSDDENNTWNGNSTQQQ</sequence>
<feature type="domain" description="UBX" evidence="8">
    <location>
        <begin position="212"/>
        <end position="291"/>
    </location>
</feature>
<dbReference type="InterPro" id="IPR001012">
    <property type="entry name" value="UBX_dom"/>
</dbReference>
<dbReference type="InterPro" id="IPR029071">
    <property type="entry name" value="Ubiquitin-like_domsf"/>
</dbReference>
<dbReference type="SMART" id="SM00166">
    <property type="entry name" value="UBX"/>
    <property type="match status" value="1"/>
</dbReference>
<comment type="function">
    <text evidence="6">Involved in endoplasmic reticulum-associated protein degradation (ERAD). Acts as a platform to recruit both UBQLN1 and VCP to the ER during ERAD.</text>
</comment>
<dbReference type="OrthoDB" id="2445133at2759"/>
<proteinExistence type="predicted"/>
<keyword evidence="10" id="KW-1185">Reference proteome</keyword>
<feature type="compositionally biased region" description="Polar residues" evidence="7">
    <location>
        <begin position="375"/>
        <end position="384"/>
    </location>
</feature>
<protein>
    <recommendedName>
        <fullName evidence="4">UBX domain-containing protein 4</fullName>
    </recommendedName>
    <alternativeName>
        <fullName evidence="5">UBX domain-containing protein 2</fullName>
    </alternativeName>
</protein>
<dbReference type="PANTHER" id="PTHR46424">
    <property type="entry name" value="UBX DOMAIN-CONTAINING PROTEIN 4"/>
    <property type="match status" value="1"/>
</dbReference>
<evidence type="ECO:0000256" key="6">
    <source>
        <dbReference type="ARBA" id="ARBA00046062"/>
    </source>
</evidence>
<gene>
    <name evidence="9" type="primary">UBXN4</name>
    <name evidence="9" type="ORF">Bhyg_08817</name>
</gene>
<evidence type="ECO:0000256" key="1">
    <source>
        <dbReference type="ARBA" id="ARBA00004406"/>
    </source>
</evidence>
<dbReference type="AlphaFoldDB" id="A0A9Q0N5C3"/>
<comment type="subcellular location">
    <subcellularLocation>
        <location evidence="1">Endoplasmic reticulum membrane</location>
        <topology evidence="1">Peripheral membrane protein</topology>
    </subcellularLocation>
</comment>
<dbReference type="InterPro" id="IPR036249">
    <property type="entry name" value="Thioredoxin-like_sf"/>
</dbReference>
<feature type="compositionally biased region" description="Basic and acidic residues" evidence="7">
    <location>
        <begin position="126"/>
        <end position="143"/>
    </location>
</feature>
<feature type="compositionally biased region" description="Polar residues" evidence="7">
    <location>
        <begin position="409"/>
        <end position="419"/>
    </location>
</feature>
<dbReference type="PROSITE" id="PS50033">
    <property type="entry name" value="UBX"/>
    <property type="match status" value="1"/>
</dbReference>
<dbReference type="Proteomes" id="UP001151699">
    <property type="component" value="Chromosome B"/>
</dbReference>
<reference evidence="9" key="1">
    <citation type="submission" date="2022-07" db="EMBL/GenBank/DDBJ databases">
        <authorList>
            <person name="Trinca V."/>
            <person name="Uliana J.V.C."/>
            <person name="Torres T.T."/>
            <person name="Ward R.J."/>
            <person name="Monesi N."/>
        </authorList>
    </citation>
    <scope>NUCLEOTIDE SEQUENCE</scope>
    <source>
        <strain evidence="9">HSMRA1968</strain>
        <tissue evidence="9">Whole embryos</tissue>
    </source>
</reference>
<dbReference type="Gene3D" id="3.40.30.10">
    <property type="entry name" value="Glutaredoxin"/>
    <property type="match status" value="1"/>
</dbReference>
<dbReference type="PANTHER" id="PTHR46424:SF1">
    <property type="entry name" value="UBX DOMAIN-CONTAINING PROTEIN 4"/>
    <property type="match status" value="1"/>
</dbReference>
<dbReference type="SUPFAM" id="SSF54236">
    <property type="entry name" value="Ubiquitin-like"/>
    <property type="match status" value="1"/>
</dbReference>
<comment type="subunit">
    <text evidence="3">Directly interacts with VCP. Interacts with UBQLN1. Forms a complex with VCP and UBQLN1.</text>
</comment>
<accession>A0A9Q0N5C3</accession>
<dbReference type="GO" id="GO:0006986">
    <property type="term" value="P:response to unfolded protein"/>
    <property type="evidence" value="ECO:0007669"/>
    <property type="project" value="UniProtKB-KW"/>
</dbReference>
<dbReference type="Pfam" id="PF00789">
    <property type="entry name" value="UBX"/>
    <property type="match status" value="1"/>
</dbReference>
<dbReference type="GO" id="GO:0005789">
    <property type="term" value="C:endoplasmic reticulum membrane"/>
    <property type="evidence" value="ECO:0007669"/>
    <property type="project" value="UniProtKB-SubCell"/>
</dbReference>
<evidence type="ECO:0000313" key="9">
    <source>
        <dbReference type="EMBL" id="KAJ6643852.1"/>
    </source>
</evidence>
<evidence type="ECO:0000256" key="5">
    <source>
        <dbReference type="ARBA" id="ARBA00041575"/>
    </source>
</evidence>
<evidence type="ECO:0000259" key="8">
    <source>
        <dbReference type="PROSITE" id="PS50033"/>
    </source>
</evidence>
<feature type="region of interest" description="Disordered" evidence="7">
    <location>
        <begin position="122"/>
        <end position="143"/>
    </location>
</feature>
<dbReference type="SUPFAM" id="SSF52833">
    <property type="entry name" value="Thioredoxin-like"/>
    <property type="match status" value="1"/>
</dbReference>
<dbReference type="EMBL" id="WJQU01000002">
    <property type="protein sequence ID" value="KAJ6643852.1"/>
    <property type="molecule type" value="Genomic_DNA"/>
</dbReference>
<feature type="region of interest" description="Disordered" evidence="7">
    <location>
        <begin position="343"/>
        <end position="362"/>
    </location>
</feature>
<evidence type="ECO:0000256" key="7">
    <source>
        <dbReference type="SAM" id="MobiDB-lite"/>
    </source>
</evidence>